<dbReference type="SUPFAM" id="SSF53474">
    <property type="entry name" value="alpha/beta-Hydrolases"/>
    <property type="match status" value="1"/>
</dbReference>
<dbReference type="EMBL" id="MWIP01000005">
    <property type="protein sequence ID" value="KAF1686719.1"/>
    <property type="molecule type" value="Genomic_DNA"/>
</dbReference>
<gene>
    <name evidence="5" type="ORF">B1992_07390</name>
</gene>
<proteinExistence type="inferred from homology"/>
<dbReference type="Proteomes" id="UP000462066">
    <property type="component" value="Unassembled WGS sequence"/>
</dbReference>
<dbReference type="InterPro" id="IPR002168">
    <property type="entry name" value="Lipase_GDXG_HIS_AS"/>
</dbReference>
<dbReference type="GO" id="GO:0004806">
    <property type="term" value="F:triacylglycerol lipase activity"/>
    <property type="evidence" value="ECO:0007669"/>
    <property type="project" value="TreeGrafter"/>
</dbReference>
<evidence type="ECO:0000313" key="6">
    <source>
        <dbReference type="Proteomes" id="UP000462066"/>
    </source>
</evidence>
<dbReference type="InterPro" id="IPR007396">
    <property type="entry name" value="TR_PAI2-type"/>
</dbReference>
<dbReference type="Gene3D" id="2.30.110.10">
    <property type="entry name" value="Electron Transport, Fmn-binding Protein, Chain A"/>
    <property type="match status" value="1"/>
</dbReference>
<dbReference type="Pfam" id="PF04299">
    <property type="entry name" value="FMN_bind_2"/>
    <property type="match status" value="1"/>
</dbReference>
<name>A0A7V8K776_9GAMM</name>
<comment type="similarity">
    <text evidence="1">Belongs to the 'GDXG' lipolytic enzyme family.</text>
</comment>
<reference evidence="5 6" key="1">
    <citation type="submission" date="2017-10" db="EMBL/GenBank/DDBJ databases">
        <title>Whole genome sequencing of Pseudoxanthomonas broegbernensis DSM 12573(T).</title>
        <authorList>
            <person name="Kumar S."/>
            <person name="Bansal K."/>
            <person name="Kaur A."/>
            <person name="Patil P."/>
            <person name="Sharma S."/>
            <person name="Patil P.B."/>
        </authorList>
    </citation>
    <scope>NUCLEOTIDE SEQUENCE [LARGE SCALE GENOMIC DNA]</scope>
    <source>
        <strain evidence="5 6">DSM 12573</strain>
    </source>
</reference>
<feature type="domain" description="Alpha/beta hydrolase fold-3" evidence="4">
    <location>
        <begin position="296"/>
        <end position="503"/>
    </location>
</feature>
<protein>
    <recommendedName>
        <fullName evidence="4">Alpha/beta hydrolase fold-3 domain-containing protein</fullName>
    </recommendedName>
</protein>
<dbReference type="PANTHER" id="PTHR23025:SF3">
    <property type="entry name" value="HORMONE-SENSITIVE LIPASE"/>
    <property type="match status" value="1"/>
</dbReference>
<evidence type="ECO:0000313" key="5">
    <source>
        <dbReference type="EMBL" id="KAF1686719.1"/>
    </source>
</evidence>
<organism evidence="5 6">
    <name type="scientific">Pseudoxanthomonas broegbernensis</name>
    <dbReference type="NCBI Taxonomy" id="83619"/>
    <lineage>
        <taxon>Bacteria</taxon>
        <taxon>Pseudomonadati</taxon>
        <taxon>Pseudomonadota</taxon>
        <taxon>Gammaproteobacteria</taxon>
        <taxon>Lysobacterales</taxon>
        <taxon>Lysobacteraceae</taxon>
        <taxon>Pseudoxanthomonas</taxon>
    </lineage>
</organism>
<dbReference type="PROSITE" id="PS01173">
    <property type="entry name" value="LIPASE_GDXG_HIS"/>
    <property type="match status" value="1"/>
</dbReference>
<dbReference type="SUPFAM" id="SSF50475">
    <property type="entry name" value="FMN-binding split barrel"/>
    <property type="match status" value="1"/>
</dbReference>
<evidence type="ECO:0000256" key="3">
    <source>
        <dbReference type="SAM" id="MobiDB-lite"/>
    </source>
</evidence>
<dbReference type="InterPro" id="IPR012349">
    <property type="entry name" value="Split_barrel_FMN-bd"/>
</dbReference>
<dbReference type="PANTHER" id="PTHR23025">
    <property type="entry name" value="TRIACYLGLYCEROL LIPASE"/>
    <property type="match status" value="1"/>
</dbReference>
<comment type="caution">
    <text evidence="5">The sequence shown here is derived from an EMBL/GenBank/DDBJ whole genome shotgun (WGS) entry which is preliminary data.</text>
</comment>
<evidence type="ECO:0000259" key="4">
    <source>
        <dbReference type="Pfam" id="PF07859"/>
    </source>
</evidence>
<dbReference type="Pfam" id="PF07859">
    <property type="entry name" value="Abhydrolase_3"/>
    <property type="match status" value="1"/>
</dbReference>
<evidence type="ECO:0000256" key="1">
    <source>
        <dbReference type="ARBA" id="ARBA00010515"/>
    </source>
</evidence>
<dbReference type="AlphaFoldDB" id="A0A7V8K776"/>
<evidence type="ECO:0000256" key="2">
    <source>
        <dbReference type="ARBA" id="ARBA00022801"/>
    </source>
</evidence>
<keyword evidence="6" id="KW-1185">Reference proteome</keyword>
<dbReference type="InterPro" id="IPR013094">
    <property type="entry name" value="AB_hydrolase_3"/>
</dbReference>
<dbReference type="GO" id="GO:0005829">
    <property type="term" value="C:cytosol"/>
    <property type="evidence" value="ECO:0007669"/>
    <property type="project" value="TreeGrafter"/>
</dbReference>
<dbReference type="GO" id="GO:0019433">
    <property type="term" value="P:triglyceride catabolic process"/>
    <property type="evidence" value="ECO:0007669"/>
    <property type="project" value="TreeGrafter"/>
</dbReference>
<sequence length="550" mass="58803">MNPLFSARGPADAIDLFAGQPLAWIVTGQAGQLGASVLPLQLECDAEGRPVRILGHFGRGNPQVRALAADPRATILLLGPHGYISPSWFADRSRAPTWNYAWAVFEVEVELRDTPADADALIGGLVEQMEAGRPAAWSVRDMGARYAQLAPGVVGFHAHVRAARSAFKLGQDERDDVLADILRGLDITGQDALAAWMRRFAQDRPQALPAPMPAPAPLDPEIMLFIDDVRATWQRLSQGRALDWPARRALAEASRAPWREGGPAMGRTTEPSAPTEAGPVRLRIHDPAPGRAKPTLVYMHGGGWALFSLDTHDRLMREYAHATGMAVVGVDYALAPEARYPAALDQVVGVVRWLRAHGADHGLDGERLALGGDSAGGSLSMGAALKLRDAGQGDAVKAVLSIYGGFGPDFSPTALQRYASPEDMLTAQEIREFWDNYAGHVHDRRDPCLVPLLARLDGLPPVFLVIAECDALAEQNLQMAGSLLAAGVAVEAKVYPGAPHSFIEAMAVSSTARRAIADSARWLCRTLGVEYPAPAAADGQRADGSGAGRR</sequence>
<dbReference type="InterPro" id="IPR029058">
    <property type="entry name" value="AB_hydrolase_fold"/>
</dbReference>
<accession>A0A7V8K776</accession>
<keyword evidence="2" id="KW-0378">Hydrolase</keyword>
<feature type="region of interest" description="Disordered" evidence="3">
    <location>
        <begin position="253"/>
        <end position="286"/>
    </location>
</feature>
<dbReference type="Gene3D" id="3.40.50.1820">
    <property type="entry name" value="alpha/beta hydrolase"/>
    <property type="match status" value="1"/>
</dbReference>
<dbReference type="RefSeq" id="WP_162310837.1">
    <property type="nucleotide sequence ID" value="NZ_JACHGU010000001.1"/>
</dbReference>
<dbReference type="GO" id="GO:0004771">
    <property type="term" value="F:sterol ester esterase activity"/>
    <property type="evidence" value="ECO:0007669"/>
    <property type="project" value="TreeGrafter"/>
</dbReference>